<feature type="compositionally biased region" description="Basic residues" evidence="1">
    <location>
        <begin position="181"/>
        <end position="193"/>
    </location>
</feature>
<keyword evidence="3" id="KW-1185">Reference proteome</keyword>
<sequence>MVVHSHTDGAYGRRAEIIAGGQHHVPSTAEVSCRSRCTWAPLRRRCSTTRRPGETIEIRDLRQIATLRLDQVERQLIGVEFRVAPQQFGGQRQTLGESLDAGQPAAHECHGEQPVTRRSGRGHGRPVERGEQPVADLHRLLDVLETDGPVDEPGDGAPDHRRAGRQSDRHQVEVGGQLGRRSARRCARRDRRR</sequence>
<proteinExistence type="predicted"/>
<feature type="region of interest" description="Disordered" evidence="1">
    <location>
        <begin position="92"/>
        <end position="193"/>
    </location>
</feature>
<dbReference type="Proteomes" id="UP000663792">
    <property type="component" value="Unassembled WGS sequence"/>
</dbReference>
<dbReference type="EMBL" id="JAERWK010000008">
    <property type="protein sequence ID" value="MBM9466983.1"/>
    <property type="molecule type" value="Genomic_DNA"/>
</dbReference>
<evidence type="ECO:0000313" key="2">
    <source>
        <dbReference type="EMBL" id="MBM9466983.1"/>
    </source>
</evidence>
<accession>A0A938YFQ2</accession>
<feature type="compositionally biased region" description="Acidic residues" evidence="1">
    <location>
        <begin position="144"/>
        <end position="154"/>
    </location>
</feature>
<dbReference type="AlphaFoldDB" id="A0A938YFQ2"/>
<name>A0A938YFQ2_9ACTN</name>
<protein>
    <submittedName>
        <fullName evidence="2">Uncharacterized protein</fullName>
    </submittedName>
</protein>
<gene>
    <name evidence="2" type="ORF">JL106_06760</name>
</gene>
<feature type="compositionally biased region" description="Basic and acidic residues" evidence="1">
    <location>
        <begin position="125"/>
        <end position="142"/>
    </location>
</feature>
<comment type="caution">
    <text evidence="2">The sequence shown here is derived from an EMBL/GenBank/DDBJ whole genome shotgun (WGS) entry which is preliminary data.</text>
</comment>
<evidence type="ECO:0000256" key="1">
    <source>
        <dbReference type="SAM" id="MobiDB-lite"/>
    </source>
</evidence>
<feature type="compositionally biased region" description="Basic and acidic residues" evidence="1">
    <location>
        <begin position="157"/>
        <end position="172"/>
    </location>
</feature>
<reference evidence="2" key="1">
    <citation type="submission" date="2021-01" db="EMBL/GenBank/DDBJ databases">
        <title>YIM 132084 draft genome.</title>
        <authorList>
            <person name="An D."/>
        </authorList>
    </citation>
    <scope>NUCLEOTIDE SEQUENCE</scope>
    <source>
        <strain evidence="2">YIM 132084</strain>
    </source>
</reference>
<organism evidence="2 3">
    <name type="scientific">Nakamurella leprariae</name>
    <dbReference type="NCBI Taxonomy" id="2803911"/>
    <lineage>
        <taxon>Bacteria</taxon>
        <taxon>Bacillati</taxon>
        <taxon>Actinomycetota</taxon>
        <taxon>Actinomycetes</taxon>
        <taxon>Nakamurellales</taxon>
        <taxon>Nakamurellaceae</taxon>
        <taxon>Nakamurella</taxon>
    </lineage>
</organism>
<evidence type="ECO:0000313" key="3">
    <source>
        <dbReference type="Proteomes" id="UP000663792"/>
    </source>
</evidence>